<keyword evidence="6" id="KW-0256">Endoplasmic reticulum</keyword>
<dbReference type="GO" id="GO:0005524">
    <property type="term" value="F:ATP binding"/>
    <property type="evidence" value="ECO:0007669"/>
    <property type="project" value="UniProtKB-KW"/>
</dbReference>
<evidence type="ECO:0000256" key="7">
    <source>
        <dbReference type="ARBA" id="ARBA00022840"/>
    </source>
</evidence>
<dbReference type="Gene3D" id="3.30.420.40">
    <property type="match status" value="2"/>
</dbReference>
<accession>A0AAN7GXG9</accession>
<feature type="compositionally biased region" description="Basic residues" evidence="12">
    <location>
        <begin position="12"/>
        <end position="22"/>
    </location>
</feature>
<proteinExistence type="inferred from homology"/>
<comment type="catalytic activity">
    <reaction evidence="10">
        <text>ATP + H2O = ADP + phosphate + H(+)</text>
        <dbReference type="Rhea" id="RHEA:13065"/>
        <dbReference type="ChEBI" id="CHEBI:15377"/>
        <dbReference type="ChEBI" id="CHEBI:15378"/>
        <dbReference type="ChEBI" id="CHEBI:30616"/>
        <dbReference type="ChEBI" id="CHEBI:43474"/>
        <dbReference type="ChEBI" id="CHEBI:456216"/>
        <dbReference type="EC" id="3.6.4.10"/>
    </reaction>
</comment>
<dbReference type="PRINTS" id="PR00301">
    <property type="entry name" value="HEATSHOCK70"/>
</dbReference>
<evidence type="ECO:0000256" key="8">
    <source>
        <dbReference type="ARBA" id="ARBA00023016"/>
    </source>
</evidence>
<reference evidence="13" key="1">
    <citation type="journal article" date="2023" name="Mol. Phylogenet. Evol.">
        <title>Genome-scale phylogeny and comparative genomics of the fungal order Sordariales.</title>
        <authorList>
            <person name="Hensen N."/>
            <person name="Bonometti L."/>
            <person name="Westerberg I."/>
            <person name="Brannstrom I.O."/>
            <person name="Guillou S."/>
            <person name="Cros-Aarteil S."/>
            <person name="Calhoun S."/>
            <person name="Haridas S."/>
            <person name="Kuo A."/>
            <person name="Mondo S."/>
            <person name="Pangilinan J."/>
            <person name="Riley R."/>
            <person name="LaButti K."/>
            <person name="Andreopoulos B."/>
            <person name="Lipzen A."/>
            <person name="Chen C."/>
            <person name="Yan M."/>
            <person name="Daum C."/>
            <person name="Ng V."/>
            <person name="Clum A."/>
            <person name="Steindorff A."/>
            <person name="Ohm R.A."/>
            <person name="Martin F."/>
            <person name="Silar P."/>
            <person name="Natvig D.O."/>
            <person name="Lalanne C."/>
            <person name="Gautier V."/>
            <person name="Ament-Velasquez S.L."/>
            <person name="Kruys A."/>
            <person name="Hutchinson M.I."/>
            <person name="Powell A.J."/>
            <person name="Barry K."/>
            <person name="Miller A.N."/>
            <person name="Grigoriev I.V."/>
            <person name="Debuchy R."/>
            <person name="Gladieux P."/>
            <person name="Hiltunen Thoren M."/>
            <person name="Johannesson H."/>
        </authorList>
    </citation>
    <scope>NUCLEOTIDE SEQUENCE</scope>
    <source>
        <strain evidence="13">CBS 990.96</strain>
    </source>
</reference>
<dbReference type="FunFam" id="3.30.420.40:FF:000026">
    <property type="entry name" value="Heat shock protein 70"/>
    <property type="match status" value="1"/>
</dbReference>
<dbReference type="Gene3D" id="3.90.640.10">
    <property type="entry name" value="Actin, Chain A, domain 4"/>
    <property type="match status" value="1"/>
</dbReference>
<dbReference type="EC" id="3.6.4.10" evidence="3"/>
<keyword evidence="5 11" id="KW-0547">Nucleotide-binding</keyword>
<dbReference type="Gene3D" id="3.30.30.30">
    <property type="match status" value="1"/>
</dbReference>
<dbReference type="InterPro" id="IPR029047">
    <property type="entry name" value="HSP70_peptide-bd_sf"/>
</dbReference>
<keyword evidence="7 11" id="KW-0067">ATP-binding</keyword>
<dbReference type="Proteomes" id="UP001301958">
    <property type="component" value="Unassembled WGS sequence"/>
</dbReference>
<keyword evidence="8" id="KW-0346">Stress response</keyword>
<dbReference type="FunFam" id="3.90.640.10:FF:000002">
    <property type="entry name" value="Heat shock 70 kDa"/>
    <property type="match status" value="1"/>
</dbReference>
<dbReference type="FunFam" id="3.30.30.30:FF:000001">
    <property type="entry name" value="heat shock 70 kDa protein-like"/>
    <property type="match status" value="1"/>
</dbReference>
<feature type="region of interest" description="Disordered" evidence="12">
    <location>
        <begin position="1"/>
        <end position="22"/>
    </location>
</feature>
<evidence type="ECO:0000256" key="2">
    <source>
        <dbReference type="ARBA" id="ARBA00007381"/>
    </source>
</evidence>
<gene>
    <name evidence="13" type="ORF">QBC38DRAFT_413091</name>
</gene>
<dbReference type="SUPFAM" id="SSF53067">
    <property type="entry name" value="Actin-like ATPase domain"/>
    <property type="match status" value="2"/>
</dbReference>
<dbReference type="InterPro" id="IPR018181">
    <property type="entry name" value="Heat_shock_70_CS"/>
</dbReference>
<comment type="similarity">
    <text evidence="2 11">Belongs to the heat shock protein 70 family.</text>
</comment>
<dbReference type="PROSITE" id="PS00297">
    <property type="entry name" value="HSP70_1"/>
    <property type="match status" value="1"/>
</dbReference>
<evidence type="ECO:0000256" key="10">
    <source>
        <dbReference type="ARBA" id="ARBA00048056"/>
    </source>
</evidence>
<protein>
    <recommendedName>
        <fullName evidence="4">Endoplasmic reticulum chaperone BiP</fullName>
        <ecNumber evidence="3">3.6.4.10</ecNumber>
    </recommendedName>
    <alternativeName>
        <fullName evidence="9">Immunoglobulin heavy chain-binding protein homolog</fullName>
    </alternativeName>
</protein>
<dbReference type="PROSITE" id="PS01036">
    <property type="entry name" value="HSP70_3"/>
    <property type="match status" value="1"/>
</dbReference>
<dbReference type="GO" id="GO:0140662">
    <property type="term" value="F:ATP-dependent protein folding chaperone"/>
    <property type="evidence" value="ECO:0007669"/>
    <property type="project" value="InterPro"/>
</dbReference>
<feature type="region of interest" description="Disordered" evidence="12">
    <location>
        <begin position="680"/>
        <end position="701"/>
    </location>
</feature>
<dbReference type="Pfam" id="PF00012">
    <property type="entry name" value="HSP70"/>
    <property type="match status" value="1"/>
</dbReference>
<dbReference type="InterPro" id="IPR042050">
    <property type="entry name" value="BIP_NBD"/>
</dbReference>
<dbReference type="Gene3D" id="2.60.34.10">
    <property type="entry name" value="Substrate Binding Domain Of DNAk, Chain A, domain 1"/>
    <property type="match status" value="1"/>
</dbReference>
<dbReference type="InterPro" id="IPR013126">
    <property type="entry name" value="Hsp_70_fam"/>
</dbReference>
<evidence type="ECO:0000256" key="12">
    <source>
        <dbReference type="SAM" id="MobiDB-lite"/>
    </source>
</evidence>
<sequence>MSRPRSPSPSRSKTKPKPKPFSHKKTPLFLLLTLLFIIILLICPFSLLPFVSASSTTSPNSTEEPLPNEPIIGIDLGTTYSCVAIMKPNSGRQVDIIPNELGNRITPSYVSFSADTGERLVGDGAKIQFASNPKNTVFDVKRLIGRSFSDKGVKEDIQHFPFRVVKAEGNKPVVEVEVGGKTTRFSGEEISAMVLGKMKAVAEGYLGQKVKHAVITVPAYFNDQQRQATKDAGTIAGLNVVRVVNEPTAAALAYGIDKLEGERQILVYDLGGGTFDVSLLSLDDGVFQVLSTAGNTRLGGEDFDNRIISHLAKQFTFKNPSLANITSDVKAMSKLKREAETAKRTLSSSKSVRIEIEGLYQGKDFEEILTRAKFEELNMDLFRKTLEPVRQVLKDAKVRKEEVDDIVMVGGTTRIPKIQEMVEGFFGKKIIKGINPDEAVAVGAAIQGGIIAGIEDVSTLAFIDITPLTLGLETTGNIMTPLIPRNSIIPTKKTQIFSTTTDNQPSVLLKIFEGERSLTKHNNLLGSFSLNKIPPAPKGRPQIEVTFEIDVNGILKVSARDLGTGNEQSQTIKNEKGRLSQEEIEKMVEDAERFKEEDKVIKKRVERRVELEGGVYSLRGMLDRGKGREEDVDEVSLMIKEILGNINAWLNEYSETATVEDFQEQMERLEEVKNEYSWLSGTTTEEDGDHNYGDDHIIDEL</sequence>
<name>A0AAN7GXG9_9PEZI</name>
<evidence type="ECO:0000256" key="9">
    <source>
        <dbReference type="ARBA" id="ARBA00031728"/>
    </source>
</evidence>
<dbReference type="PROSITE" id="PS00329">
    <property type="entry name" value="HSP70_2"/>
    <property type="match status" value="1"/>
</dbReference>
<organism evidence="13 14">
    <name type="scientific">Podospora fimiseda</name>
    <dbReference type="NCBI Taxonomy" id="252190"/>
    <lineage>
        <taxon>Eukaryota</taxon>
        <taxon>Fungi</taxon>
        <taxon>Dikarya</taxon>
        <taxon>Ascomycota</taxon>
        <taxon>Pezizomycotina</taxon>
        <taxon>Sordariomycetes</taxon>
        <taxon>Sordariomycetidae</taxon>
        <taxon>Sordariales</taxon>
        <taxon>Podosporaceae</taxon>
        <taxon>Podospora</taxon>
    </lineage>
</organism>
<evidence type="ECO:0000256" key="5">
    <source>
        <dbReference type="ARBA" id="ARBA00022741"/>
    </source>
</evidence>
<dbReference type="AlphaFoldDB" id="A0AAN7GXG9"/>
<dbReference type="InterPro" id="IPR043129">
    <property type="entry name" value="ATPase_NBD"/>
</dbReference>
<evidence type="ECO:0000313" key="13">
    <source>
        <dbReference type="EMBL" id="KAK4229111.1"/>
    </source>
</evidence>
<reference evidence="13" key="2">
    <citation type="submission" date="2023-05" db="EMBL/GenBank/DDBJ databases">
        <authorList>
            <consortium name="Lawrence Berkeley National Laboratory"/>
            <person name="Steindorff A."/>
            <person name="Hensen N."/>
            <person name="Bonometti L."/>
            <person name="Westerberg I."/>
            <person name="Brannstrom I.O."/>
            <person name="Guillou S."/>
            <person name="Cros-Aarteil S."/>
            <person name="Calhoun S."/>
            <person name="Haridas S."/>
            <person name="Kuo A."/>
            <person name="Mondo S."/>
            <person name="Pangilinan J."/>
            <person name="Riley R."/>
            <person name="Labutti K."/>
            <person name="Andreopoulos B."/>
            <person name="Lipzen A."/>
            <person name="Chen C."/>
            <person name="Yanf M."/>
            <person name="Daum C."/>
            <person name="Ng V."/>
            <person name="Clum A."/>
            <person name="Ohm R."/>
            <person name="Martin F."/>
            <person name="Silar P."/>
            <person name="Natvig D."/>
            <person name="Lalanne C."/>
            <person name="Gautier V."/>
            <person name="Ament-Velasquez S.L."/>
            <person name="Kruys A."/>
            <person name="Hutchinson M.I."/>
            <person name="Powell A.J."/>
            <person name="Barry K."/>
            <person name="Miller A.N."/>
            <person name="Grigoriev I.V."/>
            <person name="Debuchy R."/>
            <person name="Gladieux P."/>
            <person name="Thoren M.H."/>
            <person name="Johannesson H."/>
        </authorList>
    </citation>
    <scope>NUCLEOTIDE SEQUENCE</scope>
    <source>
        <strain evidence="13">CBS 990.96</strain>
    </source>
</reference>
<dbReference type="NCBIfam" id="NF001413">
    <property type="entry name" value="PRK00290.1"/>
    <property type="match status" value="1"/>
</dbReference>
<evidence type="ECO:0000256" key="3">
    <source>
        <dbReference type="ARBA" id="ARBA00012554"/>
    </source>
</evidence>
<evidence type="ECO:0000256" key="1">
    <source>
        <dbReference type="ARBA" id="ARBA00002226"/>
    </source>
</evidence>
<dbReference type="SUPFAM" id="SSF100920">
    <property type="entry name" value="Heat shock protein 70kD (HSP70), peptide-binding domain"/>
    <property type="match status" value="1"/>
</dbReference>
<evidence type="ECO:0000256" key="4">
    <source>
        <dbReference type="ARBA" id="ARBA00019933"/>
    </source>
</evidence>
<evidence type="ECO:0000256" key="11">
    <source>
        <dbReference type="RuleBase" id="RU003322"/>
    </source>
</evidence>
<dbReference type="CDD" id="cd10241">
    <property type="entry name" value="ASKHA_NBD_HSP70_BiP"/>
    <property type="match status" value="1"/>
</dbReference>
<comment type="caution">
    <text evidence="13">The sequence shown here is derived from an EMBL/GenBank/DDBJ whole genome shotgun (WGS) entry which is preliminary data.</text>
</comment>
<dbReference type="EMBL" id="MU865311">
    <property type="protein sequence ID" value="KAK4229111.1"/>
    <property type="molecule type" value="Genomic_DNA"/>
</dbReference>
<feature type="compositionally biased region" description="Low complexity" evidence="12">
    <location>
        <begin position="1"/>
        <end position="11"/>
    </location>
</feature>
<evidence type="ECO:0000313" key="14">
    <source>
        <dbReference type="Proteomes" id="UP001301958"/>
    </source>
</evidence>
<comment type="function">
    <text evidence="1">Probably plays a role in facilitating the assembly of multimeric protein complexes inside the ER. Is required for secretory polypeptide translocation. May physically associate with SEC63 protein in the endoplasmic reticulum and this interaction may be regulated by ATP hydrolysis.</text>
</comment>
<keyword evidence="14" id="KW-1185">Reference proteome</keyword>
<dbReference type="FunFam" id="2.60.34.10:FF:000002">
    <property type="entry name" value="Heat shock 70 kDa"/>
    <property type="match status" value="1"/>
</dbReference>
<dbReference type="PANTHER" id="PTHR19375">
    <property type="entry name" value="HEAT SHOCK PROTEIN 70KDA"/>
    <property type="match status" value="1"/>
</dbReference>
<evidence type="ECO:0000256" key="6">
    <source>
        <dbReference type="ARBA" id="ARBA00022824"/>
    </source>
</evidence>
<feature type="compositionally biased region" description="Basic and acidic residues" evidence="12">
    <location>
        <begin position="689"/>
        <end position="701"/>
    </location>
</feature>